<gene>
    <name evidence="3" type="ORF">FCC1311_006862</name>
</gene>
<proteinExistence type="inferred from homology"/>
<dbReference type="PANTHER" id="PTHR11102:SF160">
    <property type="entry name" value="ERAD-ASSOCIATED E3 UBIQUITIN-PROTEIN LIGASE COMPONENT HRD3"/>
    <property type="match status" value="1"/>
</dbReference>
<comment type="similarity">
    <text evidence="1">Belongs to the sel-1 family.</text>
</comment>
<dbReference type="Pfam" id="PF08238">
    <property type="entry name" value="Sel1"/>
    <property type="match status" value="5"/>
</dbReference>
<accession>A0A2R5G3W6</accession>
<dbReference type="InterPro" id="IPR050767">
    <property type="entry name" value="Sel1_AlgK"/>
</dbReference>
<dbReference type="SUPFAM" id="SSF81901">
    <property type="entry name" value="HCP-like"/>
    <property type="match status" value="1"/>
</dbReference>
<protein>
    <submittedName>
        <fullName evidence="3">Protein sel-1-like 2</fullName>
    </submittedName>
</protein>
<dbReference type="AlphaFoldDB" id="A0A2R5G3W6"/>
<dbReference type="OrthoDB" id="156520at2759"/>
<keyword evidence="4" id="KW-1185">Reference proteome</keyword>
<dbReference type="InParanoid" id="A0A2R5G3W6"/>
<keyword evidence="2" id="KW-0732">Signal</keyword>
<dbReference type="EMBL" id="BEYU01000006">
    <property type="protein sequence ID" value="GBG24468.1"/>
    <property type="molecule type" value="Genomic_DNA"/>
</dbReference>
<sequence length="298" mass="32524">MRLACVVLGLTLATALAAAQPESAQLGQRLQGFQGRERVPKTTDPASLARIREGADRGSVDAQYMSGILTLYGTNGVRRDETEAYRWFSMAAAQVSNSGGIDAQWMLGRMYFDGAVGSRHGQPDFRTAARWFDMAANAHSSEGQFNAGIVHEYGLGVQQNYARAFALYTEAARQGHVQAKYYAGVMLLFGRGMNQDFRRATALIRESAQGGFAPAMLQLAKLYTHGQGVEKDYRLAEAWFGKTAQAAASTDSGLQEEAERFQKELHALLRKADERMLQDARKVVASGIADGDRITGRG</sequence>
<dbReference type="Proteomes" id="UP000241890">
    <property type="component" value="Unassembled WGS sequence"/>
</dbReference>
<comment type="caution">
    <text evidence="3">The sequence shown here is derived from an EMBL/GenBank/DDBJ whole genome shotgun (WGS) entry which is preliminary data.</text>
</comment>
<dbReference type="Gene3D" id="1.25.40.10">
    <property type="entry name" value="Tetratricopeptide repeat domain"/>
    <property type="match status" value="2"/>
</dbReference>
<name>A0A2R5G3W6_9STRA</name>
<evidence type="ECO:0000313" key="4">
    <source>
        <dbReference type="Proteomes" id="UP000241890"/>
    </source>
</evidence>
<organism evidence="3 4">
    <name type="scientific">Hondaea fermentalgiana</name>
    <dbReference type="NCBI Taxonomy" id="2315210"/>
    <lineage>
        <taxon>Eukaryota</taxon>
        <taxon>Sar</taxon>
        <taxon>Stramenopiles</taxon>
        <taxon>Bigyra</taxon>
        <taxon>Labyrinthulomycetes</taxon>
        <taxon>Thraustochytrida</taxon>
        <taxon>Thraustochytriidae</taxon>
        <taxon>Hondaea</taxon>
    </lineage>
</organism>
<dbReference type="PANTHER" id="PTHR11102">
    <property type="entry name" value="SEL-1-LIKE PROTEIN"/>
    <property type="match status" value="1"/>
</dbReference>
<dbReference type="InterPro" id="IPR011990">
    <property type="entry name" value="TPR-like_helical_dom_sf"/>
</dbReference>
<dbReference type="InterPro" id="IPR006597">
    <property type="entry name" value="Sel1-like"/>
</dbReference>
<reference evidence="3 4" key="1">
    <citation type="submission" date="2017-12" db="EMBL/GenBank/DDBJ databases">
        <title>Sequencing, de novo assembly and annotation of complete genome of a new Thraustochytrid species, strain FCC1311.</title>
        <authorList>
            <person name="Sedici K."/>
            <person name="Godart F."/>
            <person name="Aiese Cigliano R."/>
            <person name="Sanseverino W."/>
            <person name="Barakat M."/>
            <person name="Ortet P."/>
            <person name="Marechal E."/>
            <person name="Cagnac O."/>
            <person name="Amato A."/>
        </authorList>
    </citation>
    <scope>NUCLEOTIDE SEQUENCE [LARGE SCALE GENOMIC DNA]</scope>
</reference>
<feature type="chain" id="PRO_5015346574" evidence="2">
    <location>
        <begin position="20"/>
        <end position="298"/>
    </location>
</feature>
<evidence type="ECO:0000256" key="1">
    <source>
        <dbReference type="ARBA" id="ARBA00038101"/>
    </source>
</evidence>
<evidence type="ECO:0000313" key="3">
    <source>
        <dbReference type="EMBL" id="GBG24468.1"/>
    </source>
</evidence>
<feature type="signal peptide" evidence="2">
    <location>
        <begin position="1"/>
        <end position="19"/>
    </location>
</feature>
<evidence type="ECO:0000256" key="2">
    <source>
        <dbReference type="SAM" id="SignalP"/>
    </source>
</evidence>
<dbReference type="SMART" id="SM00671">
    <property type="entry name" value="SEL1"/>
    <property type="match status" value="5"/>
</dbReference>